<dbReference type="InterPro" id="IPR004345">
    <property type="entry name" value="TB2_DP1_HVA22"/>
</dbReference>
<evidence type="ECO:0000256" key="2">
    <source>
        <dbReference type="ARBA" id="ARBA00008573"/>
    </source>
</evidence>
<feature type="transmembrane region" description="Helical" evidence="6">
    <location>
        <begin position="31"/>
        <end position="52"/>
    </location>
</feature>
<reference evidence="8" key="1">
    <citation type="submission" date="2005-05" db="EMBL/GenBank/DDBJ databases">
        <authorList>
            <person name="Stapleton M."/>
            <person name="Carlson J."/>
            <person name="Chavez C."/>
            <person name="Frise E."/>
            <person name="George R."/>
            <person name="Pacleb J."/>
            <person name="Park S."/>
            <person name="Wan K."/>
            <person name="Yu C."/>
            <person name="Celniker S."/>
        </authorList>
    </citation>
    <scope>NUCLEOTIDE SEQUENCE</scope>
</reference>
<dbReference type="PANTHER" id="PTHR12300">
    <property type="entry name" value="HVA22-LIKE PROTEINS"/>
    <property type="match status" value="1"/>
</dbReference>
<feature type="non-terminal residue" evidence="8">
    <location>
        <position position="1"/>
    </location>
</feature>
<evidence type="ECO:0000256" key="1">
    <source>
        <dbReference type="ARBA" id="ARBA00004141"/>
    </source>
</evidence>
<dbReference type="EMBL" id="BT022651">
    <property type="protein sequence ID" value="AAY55067.1"/>
    <property type="molecule type" value="mRNA"/>
</dbReference>
<accession>Q4V5K5</accession>
<evidence type="ECO:0000256" key="6">
    <source>
        <dbReference type="RuleBase" id="RU362006"/>
    </source>
</evidence>
<dbReference type="OrthoDB" id="10009287at2759"/>
<feature type="region of interest" description="Disordered" evidence="7">
    <location>
        <begin position="236"/>
        <end position="271"/>
    </location>
</feature>
<sequence>KPNEQNREPNTQLYIYFLKIQNFKIIQNFQIMIYAIVIHILSLLVGCFYPAFASYKILKSQNCSVNDLRGWLIYWIAYGVYVAFDYFTAGLLAFIPLLSEFKVLLLFWMLPSVGGGSEVIYEEFLRSFSCNESFDQVLGRITLEWGELVWQQVCSVLSHLMVLADRYLLPSGHRPALQITPSIEDLVNDAIAKRQLEEKRKQMGNLSDTINEVLGENIDLNMDLLHGSESDLLVIKEPISKPKERPIPPPKPMRQPSSSNQQEMNLSSQFM</sequence>
<dbReference type="AlphaFoldDB" id="Q4V5K5"/>
<keyword evidence="4 6" id="KW-1133">Transmembrane helix</keyword>
<proteinExistence type="evidence at transcript level"/>
<evidence type="ECO:0000313" key="8">
    <source>
        <dbReference type="EMBL" id="AAY55067.1"/>
    </source>
</evidence>
<organism evidence="8">
    <name type="scientific">Drosophila melanogaster</name>
    <name type="common">Fruit fly</name>
    <dbReference type="NCBI Taxonomy" id="7227"/>
    <lineage>
        <taxon>Eukaryota</taxon>
        <taxon>Metazoa</taxon>
        <taxon>Ecdysozoa</taxon>
        <taxon>Arthropoda</taxon>
        <taxon>Hexapoda</taxon>
        <taxon>Insecta</taxon>
        <taxon>Pterygota</taxon>
        <taxon>Neoptera</taxon>
        <taxon>Endopterygota</taxon>
        <taxon>Diptera</taxon>
        <taxon>Brachycera</taxon>
        <taxon>Muscomorpha</taxon>
        <taxon>Ephydroidea</taxon>
        <taxon>Drosophilidae</taxon>
        <taxon>Drosophila</taxon>
        <taxon>Sophophora</taxon>
    </lineage>
</organism>
<dbReference type="GO" id="GO:0016020">
    <property type="term" value="C:membrane"/>
    <property type="evidence" value="ECO:0007669"/>
    <property type="project" value="UniProtKB-SubCell"/>
</dbReference>
<evidence type="ECO:0000256" key="4">
    <source>
        <dbReference type="ARBA" id="ARBA00022989"/>
    </source>
</evidence>
<evidence type="ECO:0000256" key="3">
    <source>
        <dbReference type="ARBA" id="ARBA00022692"/>
    </source>
</evidence>
<dbReference type="Bgee" id="FBgn0030313">
    <property type="expression patterns" value="Expressed in early elongation stage spermatid (Drosophila) in testis and 20 other cell types or tissues"/>
</dbReference>
<dbReference type="ExpressionAtlas" id="Q4V5K5">
    <property type="expression patterns" value="baseline and differential"/>
</dbReference>
<dbReference type="VEuPathDB" id="VectorBase:FBgn0030313"/>
<evidence type="ECO:0000256" key="5">
    <source>
        <dbReference type="ARBA" id="ARBA00023136"/>
    </source>
</evidence>
<evidence type="ECO:0000256" key="7">
    <source>
        <dbReference type="SAM" id="MobiDB-lite"/>
    </source>
</evidence>
<keyword evidence="5 6" id="KW-0472">Membrane</keyword>
<protein>
    <recommendedName>
        <fullName evidence="6">Receptor expression-enhancing protein</fullName>
    </recommendedName>
</protein>
<name>Q4V5K5_DROME</name>
<dbReference type="Pfam" id="PF03134">
    <property type="entry name" value="TB2_DP1_HVA22"/>
    <property type="match status" value="1"/>
</dbReference>
<gene>
    <name evidence="8" type="primary">CG11697</name>
</gene>
<feature type="transmembrane region" description="Helical" evidence="6">
    <location>
        <begin position="72"/>
        <end position="98"/>
    </location>
</feature>
<dbReference type="HOGENOM" id="CLU_1176516_0_0_1"/>
<comment type="subcellular location">
    <subcellularLocation>
        <location evidence="1 6">Membrane</location>
        <topology evidence="1 6">Multi-pass membrane protein</topology>
    </subcellularLocation>
</comment>
<dbReference type="PANTHER" id="PTHR12300:SF161">
    <property type="entry name" value="RECEPTOR EXPRESSION-ENHANCING PROTEIN"/>
    <property type="match status" value="1"/>
</dbReference>
<feature type="compositionally biased region" description="Polar residues" evidence="7">
    <location>
        <begin position="260"/>
        <end position="271"/>
    </location>
</feature>
<comment type="similarity">
    <text evidence="2 6">Belongs to the DP1 family.</text>
</comment>
<keyword evidence="3 6" id="KW-0812">Transmembrane</keyword>